<reference evidence="2" key="1">
    <citation type="journal article" date="2017" name="BMC Genomics">
        <title>Gapless genome assembly of Colletotrichum higginsianum reveals chromosome structure and association of transposable elements with secondary metabolite gene clusters.</title>
        <authorList>
            <person name="Dallery J.-F."/>
            <person name="Lapalu N."/>
            <person name="Zampounis A."/>
            <person name="Pigne S."/>
            <person name="Luyten I."/>
            <person name="Amselem J."/>
            <person name="Wittenberg A.H.J."/>
            <person name="Zhou S."/>
            <person name="de Queiroz M.V."/>
            <person name="Robin G.P."/>
            <person name="Auger A."/>
            <person name="Hainaut M."/>
            <person name="Henrissat B."/>
            <person name="Kim K.-T."/>
            <person name="Lee Y.-H."/>
            <person name="Lespinet O."/>
            <person name="Schwartz D.C."/>
            <person name="Thon M.R."/>
            <person name="O'Connell R.J."/>
        </authorList>
    </citation>
    <scope>NUCLEOTIDE SEQUENCE [LARGE SCALE GENOMIC DNA]</scope>
    <source>
        <strain evidence="2">IMI 349063</strain>
    </source>
</reference>
<dbReference type="EMBL" id="LTAN01000003">
    <property type="protein sequence ID" value="OBR13017.1"/>
    <property type="molecule type" value="Genomic_DNA"/>
</dbReference>
<dbReference type="Proteomes" id="UP000092177">
    <property type="component" value="Chromosome 3"/>
</dbReference>
<evidence type="ECO:0000313" key="2">
    <source>
        <dbReference type="Proteomes" id="UP000092177"/>
    </source>
</evidence>
<dbReference type="KEGG" id="chig:CH63R_05313"/>
<protein>
    <submittedName>
        <fullName evidence="1">Uncharacterized protein</fullName>
    </submittedName>
</protein>
<comment type="caution">
    <text evidence="1">The sequence shown here is derived from an EMBL/GenBank/DDBJ whole genome shotgun (WGS) entry which is preliminary data.</text>
</comment>
<dbReference type="AlphaFoldDB" id="A0A1B7YLV4"/>
<gene>
    <name evidence="1" type="ORF">CH63R_05313</name>
</gene>
<keyword evidence="2" id="KW-1185">Reference proteome</keyword>
<organism evidence="1 2">
    <name type="scientific">Colletotrichum higginsianum (strain IMI 349063)</name>
    <name type="common">Crucifer anthracnose fungus</name>
    <dbReference type="NCBI Taxonomy" id="759273"/>
    <lineage>
        <taxon>Eukaryota</taxon>
        <taxon>Fungi</taxon>
        <taxon>Dikarya</taxon>
        <taxon>Ascomycota</taxon>
        <taxon>Pezizomycotina</taxon>
        <taxon>Sordariomycetes</taxon>
        <taxon>Hypocreomycetidae</taxon>
        <taxon>Glomerellales</taxon>
        <taxon>Glomerellaceae</taxon>
        <taxon>Colletotrichum</taxon>
        <taxon>Colletotrichum destructivum species complex</taxon>
    </lineage>
</organism>
<dbReference type="GeneID" id="28864395"/>
<proteinExistence type="predicted"/>
<name>A0A1B7YLV4_COLHI</name>
<dbReference type="RefSeq" id="XP_018161534.1">
    <property type="nucleotide sequence ID" value="XM_018300288.1"/>
</dbReference>
<accession>A0A1B7YLV4</accession>
<evidence type="ECO:0000313" key="1">
    <source>
        <dbReference type="EMBL" id="OBR13017.1"/>
    </source>
</evidence>
<dbReference type="VEuPathDB" id="FungiDB:CH63R_05313"/>
<sequence length="126" mass="14272">MPSDSYRPLEKILSFPPTPTPTLMAAYLAPERCAESLHRKVPAFREEKKGRRNEGGKHRFERQRVDPVIHRLPFGGHLGRASGGSAWEIRDADIGLRLISIHQVRERQDALGRIWFGGQNIGSRHA</sequence>